<reference evidence="2 3" key="1">
    <citation type="submission" date="2023-11" db="EMBL/GenBank/DDBJ databases">
        <title>MicrobeMod: A computational toolkit for identifying prokaryotic methylation and restriction-modification with nanopore sequencing.</title>
        <authorList>
            <person name="Crits-Christoph A."/>
            <person name="Kang S.C."/>
            <person name="Lee H."/>
            <person name="Ostrov N."/>
        </authorList>
    </citation>
    <scope>NUCLEOTIDE SEQUENCE [LARGE SCALE GENOMIC DNA]</scope>
    <source>
        <strain evidence="2 3">ATCC 25935</strain>
    </source>
</reference>
<evidence type="ECO:0000313" key="3">
    <source>
        <dbReference type="Proteomes" id="UP001326110"/>
    </source>
</evidence>
<feature type="signal peptide" evidence="1">
    <location>
        <begin position="1"/>
        <end position="27"/>
    </location>
</feature>
<organism evidence="2 3">
    <name type="scientific">Duganella zoogloeoides</name>
    <dbReference type="NCBI Taxonomy" id="75659"/>
    <lineage>
        <taxon>Bacteria</taxon>
        <taxon>Pseudomonadati</taxon>
        <taxon>Pseudomonadota</taxon>
        <taxon>Betaproteobacteria</taxon>
        <taxon>Burkholderiales</taxon>
        <taxon>Oxalobacteraceae</taxon>
        <taxon>Telluria group</taxon>
        <taxon>Duganella</taxon>
    </lineage>
</organism>
<keyword evidence="1" id="KW-0732">Signal</keyword>
<keyword evidence="3" id="KW-1185">Reference proteome</keyword>
<dbReference type="GeneID" id="43165910"/>
<feature type="chain" id="PRO_5046095370" description="Lipoprotein" evidence="1">
    <location>
        <begin position="28"/>
        <end position="262"/>
    </location>
</feature>
<protein>
    <recommendedName>
        <fullName evidence="4">Lipoprotein</fullName>
    </recommendedName>
</protein>
<sequence length="262" mass="27451">MKPALPCFSLILTTMMAGLLAGCGAAAGDEVQLPPGDSASFLPLVEYCGARTPTAADAAANGWSQERPMHTGNPTYYSHAVVSAGGNTETSTGPFAMNVSIEDYRGIEGSVVSSGVADAATGMGVRMSSALGRNSVACVSQVARLRYTTPAWLPGATPGYNLPQLTWTSYWQPALPMAQAGGYHVDGFEFVSNFTPASGSVVFTIAKSRFPSTQALSLCHLAPAGTRWDCRQPTVADAGNYWRLSQDGLQQGVYLLNSSAPR</sequence>
<accession>A0ABZ0Y165</accession>
<dbReference type="PROSITE" id="PS51257">
    <property type="entry name" value="PROKAR_LIPOPROTEIN"/>
    <property type="match status" value="1"/>
</dbReference>
<evidence type="ECO:0000256" key="1">
    <source>
        <dbReference type="SAM" id="SignalP"/>
    </source>
</evidence>
<dbReference type="Proteomes" id="UP001326110">
    <property type="component" value="Chromosome"/>
</dbReference>
<name>A0ABZ0Y165_9BURK</name>
<evidence type="ECO:0000313" key="2">
    <source>
        <dbReference type="EMBL" id="WQH05222.1"/>
    </source>
</evidence>
<evidence type="ECO:0008006" key="4">
    <source>
        <dbReference type="Google" id="ProtNLM"/>
    </source>
</evidence>
<dbReference type="RefSeq" id="WP_019924374.1">
    <property type="nucleotide sequence ID" value="NZ_CP140152.1"/>
</dbReference>
<gene>
    <name evidence="2" type="ORF">SR858_02510</name>
</gene>
<proteinExistence type="predicted"/>
<dbReference type="EMBL" id="CP140152">
    <property type="protein sequence ID" value="WQH05222.1"/>
    <property type="molecule type" value="Genomic_DNA"/>
</dbReference>